<dbReference type="SUPFAM" id="SSF52540">
    <property type="entry name" value="P-loop containing nucleoside triphosphate hydrolases"/>
    <property type="match status" value="1"/>
</dbReference>
<dbReference type="SUPFAM" id="SSF53756">
    <property type="entry name" value="UDP-Glycosyltransferase/glycogen phosphorylase"/>
    <property type="match status" value="2"/>
</dbReference>
<dbReference type="InterPro" id="IPR019734">
    <property type="entry name" value="TPR_rpt"/>
</dbReference>
<dbReference type="InterPro" id="IPR011990">
    <property type="entry name" value="TPR-like_helical_dom_sf"/>
</dbReference>
<dbReference type="RefSeq" id="WP_279338429.1">
    <property type="nucleotide sequence ID" value="NZ_AOGK01000001.1"/>
</dbReference>
<dbReference type="SUPFAM" id="SSF48452">
    <property type="entry name" value="TPR-like"/>
    <property type="match status" value="1"/>
</dbReference>
<dbReference type="InterPro" id="IPR027417">
    <property type="entry name" value="P-loop_NTPase"/>
</dbReference>
<accession>A0A9X4S750</accession>
<dbReference type="Gene3D" id="3.40.50.2000">
    <property type="entry name" value="Glycogen Phosphorylase B"/>
    <property type="match status" value="1"/>
</dbReference>
<name>A0A9X4S750_9BURK</name>
<evidence type="ECO:0000313" key="2">
    <source>
        <dbReference type="Proteomes" id="UP001152876"/>
    </source>
</evidence>
<dbReference type="AlphaFoldDB" id="A0A9X4S750"/>
<evidence type="ECO:0000313" key="1">
    <source>
        <dbReference type="EMBL" id="MDG5973610.1"/>
    </source>
</evidence>
<feature type="non-terminal residue" evidence="1">
    <location>
        <position position="1039"/>
    </location>
</feature>
<dbReference type="Proteomes" id="UP001152876">
    <property type="component" value="Unassembled WGS sequence"/>
</dbReference>
<sequence>MSSTTTKPFTLVAFATSWGPKFGGINAFNTDLLQAIAAAHWQWLRVICFVAACDEVDIQTARAQDQVTLINLGLSTGAMGPEHAPLVASKLDALDFSNTVWLGHDRITGAIANAMAAEHGGRSALIHHMSYDHYESFAENSQTAAGKQHLQKTLFEAATVRMAVGPLLRDALADMLDVLNSEIPMLVPGLAEIEVKKHHRKFIAFISGRLDAGARKIKQAQLGVAGFAHAVRQCDCTVGLPDSLKGAGEPKILLRGIDMEAPIDPGFADAEQELRAFAEEHAHRAINLQALPYCHNRQELFNELRTASVCLMTSWHEGFGLVAWEAVAAGVPLILSQKSGVYQLLKEKHLEQWVHALDIKGSHQPPYFNVADKQATAEALIQVAQQQREFQEKAHLLRATLLEEYTWRHGADAFVQALGWQAPNMAPSAVAPTSPISPDGPTLAAPKAHPFSQWLDQPLPRWSAQAGLHPSQLLRAEEALVPFAPECEPFLSAQLEWATATDYPIGVRLLTGEGGAGKTRLALELCERLRQQGWYSGFLRHNLQPREAATLAHELGKAERPILIVLDYAETRSLQLLELLAQALTLPSKPKVRLLLLARSSGDWWGQLPGIDARCESLLNGTATTGPYPVPTLYDNPSQRQIAFAQALRAFSTVLQCAAPDIQPDLHATAYGKPLYLHMAALLALLGERQASAEALPLALVRHEQRYWHKATGTSSNESSCALLMSLVTLSGPAARSKDIEPLWRSVEGEAAQLKPLFNALVPLYPETQGLGGLRPDLLGEALVAQQLQGTYGPAILTAVLGKTGTEAQRLHALTVLSRLLRYRSDLTPLIEDALTAHFAACAKAIVRVTVQTPSSLPQVAEASFKRLSPALKLQVAGLLESDLKHDVLPLGGIELLIRQTLSDQAQKRCESAKRPGADDWERWGAALLNLGAAHNQIGDNNNALACARMSVEKLQRLAQSQLEHVGPTWAMSLNNYANFLADDGQHTEALKHAKQALDIRERLAQAKPERFEPDWATSLSNYAIRLGDDGQHTEALEH</sequence>
<comment type="caution">
    <text evidence="1">The sequence shown here is derived from an EMBL/GenBank/DDBJ whole genome shotgun (WGS) entry which is preliminary data.</text>
</comment>
<protein>
    <submittedName>
        <fullName evidence="1">Uncharacterized protein</fullName>
    </submittedName>
</protein>
<dbReference type="Gene3D" id="1.25.40.10">
    <property type="entry name" value="Tetratricopeptide repeat domain"/>
    <property type="match status" value="1"/>
</dbReference>
<organism evidence="1 2">
    <name type="scientific">Hydrogenophaga taeniospiralis CCUG 15921</name>
    <dbReference type="NCBI Taxonomy" id="1281780"/>
    <lineage>
        <taxon>Bacteria</taxon>
        <taxon>Pseudomonadati</taxon>
        <taxon>Pseudomonadota</taxon>
        <taxon>Betaproteobacteria</taxon>
        <taxon>Burkholderiales</taxon>
        <taxon>Comamonadaceae</taxon>
        <taxon>Hydrogenophaga</taxon>
    </lineage>
</organism>
<proteinExistence type="predicted"/>
<dbReference type="SMART" id="SM00028">
    <property type="entry name" value="TPR"/>
    <property type="match status" value="2"/>
</dbReference>
<gene>
    <name evidence="1" type="ORF">H010_00005</name>
</gene>
<dbReference type="Pfam" id="PF20706">
    <property type="entry name" value="GT4-conflict"/>
    <property type="match status" value="1"/>
</dbReference>
<reference evidence="1" key="1">
    <citation type="submission" date="2013-01" db="EMBL/GenBank/DDBJ databases">
        <title>Genome draft of Hydrogenophaga taeniospiralis 2K1.</title>
        <authorList>
            <person name="Gomila M."/>
            <person name="Lalucat J."/>
        </authorList>
    </citation>
    <scope>NUCLEOTIDE SEQUENCE</scope>
    <source>
        <strain evidence="1">CCUG 15921</strain>
    </source>
</reference>
<keyword evidence="2" id="KW-1185">Reference proteome</keyword>
<dbReference type="EMBL" id="AOGK01000001">
    <property type="protein sequence ID" value="MDG5973610.1"/>
    <property type="molecule type" value="Genomic_DNA"/>
</dbReference>